<feature type="transmembrane region" description="Helical" evidence="5">
    <location>
        <begin position="226"/>
        <end position="244"/>
    </location>
</feature>
<dbReference type="EMBL" id="SULI01000010">
    <property type="protein sequence ID" value="TKZ20675.1"/>
    <property type="molecule type" value="Genomic_DNA"/>
</dbReference>
<comment type="caution">
    <text evidence="6">The sequence shown here is derived from an EMBL/GenBank/DDBJ whole genome shotgun (WGS) entry which is preliminary data.</text>
</comment>
<organism evidence="6 7">
    <name type="scientific">Shimia litoralis</name>
    <dbReference type="NCBI Taxonomy" id="420403"/>
    <lineage>
        <taxon>Bacteria</taxon>
        <taxon>Pseudomonadati</taxon>
        <taxon>Pseudomonadota</taxon>
        <taxon>Alphaproteobacteria</taxon>
        <taxon>Rhodobacterales</taxon>
        <taxon>Roseobacteraceae</taxon>
    </lineage>
</organism>
<accession>A0A4U7N4H8</accession>
<dbReference type="OrthoDB" id="958273at2"/>
<keyword evidence="2 5" id="KW-0812">Transmembrane</keyword>
<dbReference type="Proteomes" id="UP000306575">
    <property type="component" value="Unassembled WGS sequence"/>
</dbReference>
<feature type="transmembrane region" description="Helical" evidence="5">
    <location>
        <begin position="142"/>
        <end position="162"/>
    </location>
</feature>
<name>A0A4U7N4H8_9RHOB</name>
<feature type="transmembrane region" description="Helical" evidence="5">
    <location>
        <begin position="256"/>
        <end position="276"/>
    </location>
</feature>
<dbReference type="InterPro" id="IPR038665">
    <property type="entry name" value="Voltage-dep_anion_channel_sf"/>
</dbReference>
<comment type="subcellular location">
    <subcellularLocation>
        <location evidence="1">Membrane</location>
        <topology evidence="1">Multi-pass membrane protein</topology>
    </subcellularLocation>
</comment>
<dbReference type="PANTHER" id="PTHR37955:SF1">
    <property type="entry name" value="DEP DOMAIN-CONTAINING PROTEIN"/>
    <property type="match status" value="1"/>
</dbReference>
<dbReference type="InterPro" id="IPR052951">
    <property type="entry name" value="Tellurite_res_ion_channel"/>
</dbReference>
<dbReference type="InterPro" id="IPR004695">
    <property type="entry name" value="SLAC1/Mae1/Ssu1/TehA"/>
</dbReference>
<dbReference type="AlphaFoldDB" id="A0A4U7N4H8"/>
<sequence length="319" mass="34224">MATTESRLKHFPVPFFAVTMGLFGLALALHGAADVWPLVGAASKMVMWVGIGTFVVLALLYLAKAFMYHAAVQAEWNHPVRLAFFPAISISLLLMSSALLPHYPDAADGVWVIGAALQGMLTIAVVSGWISHRSFEVGQLTPAWFIPAVGNVIAPIAGAQLGYVELSWLFFSAGLVFWVVLLTLVFNRLIFHNPIPAKLYPTLVILIAPPAVGFLGYLSLTGQIDSFARVLLNAGYVFAILVAVQLPKLAKLPFALPWWALSFPVAALTIASFKFATLTGSGAHVIIGAGLLCCLLVIMTGLVFRTIVAIVKNEICVPE</sequence>
<protein>
    <submittedName>
        <fullName evidence="6">C4-dicarboxylate ABC transporter</fullName>
    </submittedName>
</protein>
<dbReference type="Gene3D" id="1.50.10.150">
    <property type="entry name" value="Voltage-dependent anion channel"/>
    <property type="match status" value="1"/>
</dbReference>
<reference evidence="6 7" key="1">
    <citation type="submission" date="2019-04" db="EMBL/GenBank/DDBJ databases">
        <title>Genome sequence of Pelagicola litoralis CL-ES2.</title>
        <authorList>
            <person name="Cao J."/>
        </authorList>
    </citation>
    <scope>NUCLEOTIDE SEQUENCE [LARGE SCALE GENOMIC DNA]</scope>
    <source>
        <strain evidence="6 7">CL-ES2</strain>
    </source>
</reference>
<dbReference type="GO" id="GO:0005886">
    <property type="term" value="C:plasma membrane"/>
    <property type="evidence" value="ECO:0007669"/>
    <property type="project" value="TreeGrafter"/>
</dbReference>
<keyword evidence="4 5" id="KW-0472">Membrane</keyword>
<evidence type="ECO:0000256" key="5">
    <source>
        <dbReference type="SAM" id="Phobius"/>
    </source>
</evidence>
<feature type="transmembrane region" description="Helical" evidence="5">
    <location>
        <begin position="12"/>
        <end position="33"/>
    </location>
</feature>
<evidence type="ECO:0000256" key="2">
    <source>
        <dbReference type="ARBA" id="ARBA00022692"/>
    </source>
</evidence>
<evidence type="ECO:0000256" key="4">
    <source>
        <dbReference type="ARBA" id="ARBA00023136"/>
    </source>
</evidence>
<feature type="transmembrane region" description="Helical" evidence="5">
    <location>
        <begin position="45"/>
        <end position="63"/>
    </location>
</feature>
<evidence type="ECO:0000256" key="1">
    <source>
        <dbReference type="ARBA" id="ARBA00004141"/>
    </source>
</evidence>
<dbReference type="RefSeq" id="WP_138016324.1">
    <property type="nucleotide sequence ID" value="NZ_SULI01000010.1"/>
</dbReference>
<dbReference type="CDD" id="cd09323">
    <property type="entry name" value="TDT_SLAC1_like"/>
    <property type="match status" value="1"/>
</dbReference>
<proteinExistence type="predicted"/>
<feature type="transmembrane region" description="Helical" evidence="5">
    <location>
        <begin position="199"/>
        <end position="220"/>
    </location>
</feature>
<keyword evidence="7" id="KW-1185">Reference proteome</keyword>
<evidence type="ECO:0000313" key="6">
    <source>
        <dbReference type="EMBL" id="TKZ20675.1"/>
    </source>
</evidence>
<gene>
    <name evidence="6" type="ORF">FAP39_10350</name>
</gene>
<dbReference type="PANTHER" id="PTHR37955">
    <property type="entry name" value="TELLURITE RESISTANCE PROTEIN TEHA"/>
    <property type="match status" value="1"/>
</dbReference>
<keyword evidence="3 5" id="KW-1133">Transmembrane helix</keyword>
<feature type="transmembrane region" description="Helical" evidence="5">
    <location>
        <begin position="109"/>
        <end position="130"/>
    </location>
</feature>
<feature type="transmembrane region" description="Helical" evidence="5">
    <location>
        <begin position="282"/>
        <end position="304"/>
    </location>
</feature>
<dbReference type="GO" id="GO:0046583">
    <property type="term" value="F:monoatomic cation efflux transmembrane transporter activity"/>
    <property type="evidence" value="ECO:0007669"/>
    <property type="project" value="TreeGrafter"/>
</dbReference>
<evidence type="ECO:0000256" key="3">
    <source>
        <dbReference type="ARBA" id="ARBA00022989"/>
    </source>
</evidence>
<dbReference type="Pfam" id="PF03595">
    <property type="entry name" value="SLAC1"/>
    <property type="match status" value="1"/>
</dbReference>
<feature type="transmembrane region" description="Helical" evidence="5">
    <location>
        <begin position="168"/>
        <end position="187"/>
    </location>
</feature>
<evidence type="ECO:0000313" key="7">
    <source>
        <dbReference type="Proteomes" id="UP000306575"/>
    </source>
</evidence>
<feature type="transmembrane region" description="Helical" evidence="5">
    <location>
        <begin position="83"/>
        <end position="103"/>
    </location>
</feature>